<gene>
    <name evidence="3" type="ORF">A3B45_02675</name>
</gene>
<accession>A0A1F5KSW2</accession>
<keyword evidence="2" id="KW-0812">Transmembrane</keyword>
<feature type="compositionally biased region" description="Low complexity" evidence="1">
    <location>
        <begin position="103"/>
        <end position="129"/>
    </location>
</feature>
<feature type="transmembrane region" description="Helical" evidence="2">
    <location>
        <begin position="250"/>
        <end position="271"/>
    </location>
</feature>
<proteinExistence type="predicted"/>
<evidence type="ECO:0000313" key="3">
    <source>
        <dbReference type="EMBL" id="OGE43910.1"/>
    </source>
</evidence>
<keyword evidence="2" id="KW-0472">Membrane</keyword>
<name>A0A1F5KSW2_9BACT</name>
<sequence>MRDRDIKWFQYLARALREKYRLPNLEFYGPYSFQPTIFKWVRDTFGTIHQKYGIDYSDYLNINERPVLEKLVENLGKDSRLNFLNNPQALAEKELELPEEFHQQVAQEQISQQQTAPQSSQLPQAPSGQMAPPTPGGPAIPQMPPLPNLAEQDQTQPEKTEEEPPAETAQPGRGRRISLPRVPSGVSSYARGQGANLGSTLQRGVGRAVGGAGNSILKFGGRGINFGINFGSGFSNRISRLSLGNPSKKWLIVLLLLLFLVAVVLIIPGSIQPPPSPAPGPIAGDISQCIFYRGGDMIQGIRFNNPALPTLITNISNKVGVPPAMVAGIMRVETPSAILDSPTSDYVANDYDAHCSIDPNTGQVVACGVMQFTPNTFSAVFQRNQSELQTLFGKTDATTNIDPQDAMAPDNVFRIYSIEDSITAAAYKVREDKQTINGDGPWDQTTVYEIARRYYGALEYSGWDGSTQNYGADLWRSYSECKATAVSACTTPPAGDLKQAILNTFSIVMNGFDQKQLAWAWEKLSCASSTNFINLVKGTVVTRVDGRTSEQTGCKTINLANYGDRAGDDIVFKVALTHEMSHVIDNCIVNELSHSAELYNIVYPGPEGGLTTYAREAPYPGCIGPGQESEDYAEMLAYYLNLDASEIGPCLIDTIPPNPYKDGAHPEHYLLAKTILGSAPPSSTPAPASGLPQFSCPVSGGGKNILPSYQLELPGTRYGHCGDLYVAKEGGIECSDGRNSRRAKSVDIETCINPRPPCKIDTCPVMTPDEFQNVYKCGVYGKDIQLPTIEGNRVDWEYINFFTLNGTTGNCFDYEMLQNDVGEFTATSCGDMYVFKTTYGSDTYALHLLHLAGGAGLALNSIYPSGTPVGKAKTVHTHISIGKNVTNPTSQDEPGWMPADKDFNICGSGDPANEKYK</sequence>
<feature type="region of interest" description="Disordered" evidence="1">
    <location>
        <begin position="101"/>
        <end position="197"/>
    </location>
</feature>
<organism evidence="3 4">
    <name type="scientific">Candidatus Daviesbacteria bacterium RIFCSPLOWO2_01_FULL_39_12</name>
    <dbReference type="NCBI Taxonomy" id="1797785"/>
    <lineage>
        <taxon>Bacteria</taxon>
        <taxon>Candidatus Daviesiibacteriota</taxon>
    </lineage>
</organism>
<dbReference type="EMBL" id="MFDM01000011">
    <property type="protein sequence ID" value="OGE43910.1"/>
    <property type="molecule type" value="Genomic_DNA"/>
</dbReference>
<comment type="caution">
    <text evidence="3">The sequence shown here is derived from an EMBL/GenBank/DDBJ whole genome shotgun (WGS) entry which is preliminary data.</text>
</comment>
<feature type="compositionally biased region" description="Pro residues" evidence="1">
    <location>
        <begin position="132"/>
        <end position="147"/>
    </location>
</feature>
<dbReference type="Proteomes" id="UP000178565">
    <property type="component" value="Unassembled WGS sequence"/>
</dbReference>
<evidence type="ECO:0000256" key="1">
    <source>
        <dbReference type="SAM" id="MobiDB-lite"/>
    </source>
</evidence>
<keyword evidence="2" id="KW-1133">Transmembrane helix</keyword>
<evidence type="ECO:0000256" key="2">
    <source>
        <dbReference type="SAM" id="Phobius"/>
    </source>
</evidence>
<dbReference type="SUPFAM" id="SSF53955">
    <property type="entry name" value="Lysozyme-like"/>
    <property type="match status" value="1"/>
</dbReference>
<dbReference type="InterPro" id="IPR023346">
    <property type="entry name" value="Lysozyme-like_dom_sf"/>
</dbReference>
<protein>
    <submittedName>
        <fullName evidence="3">Uncharacterized protein</fullName>
    </submittedName>
</protein>
<dbReference type="AlphaFoldDB" id="A0A1F5KSW2"/>
<dbReference type="STRING" id="1797785.A3B45_02675"/>
<evidence type="ECO:0000313" key="4">
    <source>
        <dbReference type="Proteomes" id="UP000178565"/>
    </source>
</evidence>
<reference evidence="3 4" key="1">
    <citation type="journal article" date="2016" name="Nat. Commun.">
        <title>Thousands of microbial genomes shed light on interconnected biogeochemical processes in an aquifer system.</title>
        <authorList>
            <person name="Anantharaman K."/>
            <person name="Brown C.T."/>
            <person name="Hug L.A."/>
            <person name="Sharon I."/>
            <person name="Castelle C.J."/>
            <person name="Probst A.J."/>
            <person name="Thomas B.C."/>
            <person name="Singh A."/>
            <person name="Wilkins M.J."/>
            <person name="Karaoz U."/>
            <person name="Brodie E.L."/>
            <person name="Williams K.H."/>
            <person name="Hubbard S.S."/>
            <person name="Banfield J.F."/>
        </authorList>
    </citation>
    <scope>NUCLEOTIDE SEQUENCE [LARGE SCALE GENOMIC DNA]</scope>
</reference>